<gene>
    <name evidence="12" type="ORF">E5672_01045</name>
</gene>
<evidence type="ECO:0000256" key="2">
    <source>
        <dbReference type="ARBA" id="ARBA00022553"/>
    </source>
</evidence>
<comment type="function">
    <text evidence="7">This protein is a positive regulator for the phosphate regulon. Transcription of this operon is positively regulated by PhoB and PhoR when phosphate is limited.</text>
</comment>
<comment type="caution">
    <text evidence="12">The sequence shown here is derived from an EMBL/GenBank/DDBJ whole genome shotgun (WGS) entry which is preliminary data.</text>
</comment>
<dbReference type="SUPFAM" id="SSF46894">
    <property type="entry name" value="C-terminal effector domain of the bipartite response regulators"/>
    <property type="match status" value="1"/>
</dbReference>
<evidence type="ECO:0000256" key="4">
    <source>
        <dbReference type="ARBA" id="ARBA00023015"/>
    </source>
</evidence>
<evidence type="ECO:0000256" key="1">
    <source>
        <dbReference type="ARBA" id="ARBA00013332"/>
    </source>
</evidence>
<evidence type="ECO:0000256" key="9">
    <source>
        <dbReference type="PROSITE-ProRule" id="PRU01091"/>
    </source>
</evidence>
<dbReference type="Proteomes" id="UP000305471">
    <property type="component" value="Unassembled WGS sequence"/>
</dbReference>
<keyword evidence="5 9" id="KW-0238">DNA-binding</keyword>
<evidence type="ECO:0000259" key="11">
    <source>
        <dbReference type="PROSITE" id="PS51755"/>
    </source>
</evidence>
<dbReference type="PANTHER" id="PTHR48111">
    <property type="entry name" value="REGULATOR OF RPOS"/>
    <property type="match status" value="1"/>
</dbReference>
<dbReference type="SMART" id="SM00862">
    <property type="entry name" value="Trans_reg_C"/>
    <property type="match status" value="1"/>
</dbReference>
<accession>A0A4U0ZE20</accession>
<dbReference type="GO" id="GO:0006355">
    <property type="term" value="P:regulation of DNA-templated transcription"/>
    <property type="evidence" value="ECO:0007669"/>
    <property type="project" value="InterPro"/>
</dbReference>
<reference evidence="12 13" key="1">
    <citation type="submission" date="2019-04" db="EMBL/GenBank/DDBJ databases">
        <title>Alteromonas portus sp. nov., an alginate lyase-excreting marine bacterium.</title>
        <authorList>
            <person name="Huang H."/>
            <person name="Mo K."/>
            <person name="Bao S."/>
        </authorList>
    </citation>
    <scope>NUCLEOTIDE SEQUENCE [LARGE SCALE GENOMIC DNA]</scope>
    <source>
        <strain evidence="12 13">HB161718</strain>
    </source>
</reference>
<dbReference type="InterPro" id="IPR011006">
    <property type="entry name" value="CheY-like_superfamily"/>
</dbReference>
<evidence type="ECO:0000256" key="8">
    <source>
        <dbReference type="PROSITE-ProRule" id="PRU00169"/>
    </source>
</evidence>
<comment type="caution">
    <text evidence="8">Lacks conserved residue(s) required for the propagation of feature annotation.</text>
</comment>
<dbReference type="SUPFAM" id="SSF52172">
    <property type="entry name" value="CheY-like"/>
    <property type="match status" value="1"/>
</dbReference>
<dbReference type="InterPro" id="IPR016032">
    <property type="entry name" value="Sig_transdc_resp-reg_C-effctor"/>
</dbReference>
<name>A0A4U0ZE20_9ALTE</name>
<dbReference type="Pfam" id="PF00486">
    <property type="entry name" value="Trans_reg_C"/>
    <property type="match status" value="1"/>
</dbReference>
<keyword evidence="4" id="KW-0805">Transcription regulation</keyword>
<dbReference type="RefSeq" id="WP_136780542.1">
    <property type="nucleotide sequence ID" value="NZ_JBMQEY010000002.1"/>
</dbReference>
<dbReference type="Gene3D" id="1.10.10.10">
    <property type="entry name" value="Winged helix-like DNA-binding domain superfamily/Winged helix DNA-binding domain"/>
    <property type="match status" value="1"/>
</dbReference>
<feature type="DNA-binding region" description="OmpR/PhoB-type" evidence="9">
    <location>
        <begin position="125"/>
        <end position="227"/>
    </location>
</feature>
<dbReference type="GO" id="GO:0000156">
    <property type="term" value="F:phosphorelay response regulator activity"/>
    <property type="evidence" value="ECO:0007669"/>
    <property type="project" value="TreeGrafter"/>
</dbReference>
<dbReference type="GO" id="GO:0032993">
    <property type="term" value="C:protein-DNA complex"/>
    <property type="evidence" value="ECO:0007669"/>
    <property type="project" value="TreeGrafter"/>
</dbReference>
<dbReference type="PANTHER" id="PTHR48111:SF1">
    <property type="entry name" value="TWO-COMPONENT RESPONSE REGULATOR ORR33"/>
    <property type="match status" value="1"/>
</dbReference>
<evidence type="ECO:0000313" key="13">
    <source>
        <dbReference type="Proteomes" id="UP000305471"/>
    </source>
</evidence>
<dbReference type="InterPro" id="IPR001789">
    <property type="entry name" value="Sig_transdc_resp-reg_receiver"/>
</dbReference>
<dbReference type="AlphaFoldDB" id="A0A4U0ZE20"/>
<keyword evidence="2" id="KW-0597">Phosphoprotein</keyword>
<evidence type="ECO:0000259" key="10">
    <source>
        <dbReference type="PROSITE" id="PS50110"/>
    </source>
</evidence>
<dbReference type="OrthoDB" id="9802426at2"/>
<evidence type="ECO:0000256" key="3">
    <source>
        <dbReference type="ARBA" id="ARBA00023012"/>
    </source>
</evidence>
<dbReference type="GO" id="GO:0000976">
    <property type="term" value="F:transcription cis-regulatory region binding"/>
    <property type="evidence" value="ECO:0007669"/>
    <property type="project" value="TreeGrafter"/>
</dbReference>
<dbReference type="PROSITE" id="PS51755">
    <property type="entry name" value="OMPR_PHOB"/>
    <property type="match status" value="1"/>
</dbReference>
<dbReference type="InterPro" id="IPR036388">
    <property type="entry name" value="WH-like_DNA-bd_sf"/>
</dbReference>
<keyword evidence="13" id="KW-1185">Reference proteome</keyword>
<feature type="domain" description="OmpR/PhoB-type" evidence="11">
    <location>
        <begin position="125"/>
        <end position="227"/>
    </location>
</feature>
<dbReference type="CDD" id="cd00383">
    <property type="entry name" value="trans_reg_C"/>
    <property type="match status" value="1"/>
</dbReference>
<dbReference type="Gene3D" id="3.40.50.2300">
    <property type="match status" value="1"/>
</dbReference>
<proteinExistence type="predicted"/>
<organism evidence="12 13">
    <name type="scientific">Alteromonas portus</name>
    <dbReference type="NCBI Taxonomy" id="2565549"/>
    <lineage>
        <taxon>Bacteria</taxon>
        <taxon>Pseudomonadati</taxon>
        <taxon>Pseudomonadota</taxon>
        <taxon>Gammaproteobacteria</taxon>
        <taxon>Alteromonadales</taxon>
        <taxon>Alteromonadaceae</taxon>
        <taxon>Alteromonas/Salinimonas group</taxon>
        <taxon>Alteromonas</taxon>
    </lineage>
</organism>
<evidence type="ECO:0000313" key="12">
    <source>
        <dbReference type="EMBL" id="TKB04710.1"/>
    </source>
</evidence>
<dbReference type="FunFam" id="1.10.10.10:FF:000018">
    <property type="entry name" value="DNA-binding response regulator ResD"/>
    <property type="match status" value="1"/>
</dbReference>
<dbReference type="GO" id="GO:0005829">
    <property type="term" value="C:cytosol"/>
    <property type="evidence" value="ECO:0007669"/>
    <property type="project" value="TreeGrafter"/>
</dbReference>
<dbReference type="InterPro" id="IPR039420">
    <property type="entry name" value="WalR-like"/>
</dbReference>
<protein>
    <recommendedName>
        <fullName evidence="1">Phosphate regulon transcriptional regulatory protein PhoB</fullName>
    </recommendedName>
</protein>
<dbReference type="InterPro" id="IPR001867">
    <property type="entry name" value="OmpR/PhoB-type_DNA-bd"/>
</dbReference>
<evidence type="ECO:0000256" key="6">
    <source>
        <dbReference type="ARBA" id="ARBA00023163"/>
    </source>
</evidence>
<dbReference type="EMBL" id="SWCO01000001">
    <property type="protein sequence ID" value="TKB04710.1"/>
    <property type="molecule type" value="Genomic_DNA"/>
</dbReference>
<dbReference type="PROSITE" id="PS50110">
    <property type="entry name" value="RESPONSE_REGULATORY"/>
    <property type="match status" value="1"/>
</dbReference>
<evidence type="ECO:0000256" key="5">
    <source>
        <dbReference type="ARBA" id="ARBA00023125"/>
    </source>
</evidence>
<keyword evidence="3" id="KW-0902">Two-component regulatory system</keyword>
<evidence type="ECO:0000256" key="7">
    <source>
        <dbReference type="ARBA" id="ARBA00024735"/>
    </source>
</evidence>
<keyword evidence="6" id="KW-0804">Transcription</keyword>
<feature type="domain" description="Response regulatory" evidence="10">
    <location>
        <begin position="1"/>
        <end position="114"/>
    </location>
</feature>
<sequence>MILIFHSTNQYESSITQCLNEHCYLYDAVSNFNSAISLLSSHSYSLLIIECLGTATDIENLQTISENFPDIWIMTVGQNIQDRVGADLLDAGADDFLPRDFNERLFISRVRAHMRRCIPQEIKKDKHIEIGPLSINISYHTIAVNGERIDLTAREFSLLEYFCRHPNQVFSRNQLLSAVWGYNHEGYEHTVNTHINRLRTKLESVTSIDNGGQLLKTVWGVGYKLNVEAFTTKALSA</sequence>